<keyword evidence="1" id="KW-0472">Membrane</keyword>
<dbReference type="NCBIfam" id="TIGR02532">
    <property type="entry name" value="IV_pilin_GFxxxE"/>
    <property type="match status" value="1"/>
</dbReference>
<name>A0A1T4WAI9_9BACT</name>
<dbReference type="EMBL" id="FUYC01000002">
    <property type="protein sequence ID" value="SKA74139.1"/>
    <property type="molecule type" value="Genomic_DNA"/>
</dbReference>
<dbReference type="InterPro" id="IPR045584">
    <property type="entry name" value="Pilin-like"/>
</dbReference>
<dbReference type="PROSITE" id="PS00409">
    <property type="entry name" value="PROKAR_NTER_METHYL"/>
    <property type="match status" value="1"/>
</dbReference>
<organism evidence="2 3">
    <name type="scientific">Paucidesulfovibrio gracilis DSM 16080</name>
    <dbReference type="NCBI Taxonomy" id="1121449"/>
    <lineage>
        <taxon>Bacteria</taxon>
        <taxon>Pseudomonadati</taxon>
        <taxon>Thermodesulfobacteriota</taxon>
        <taxon>Desulfovibrionia</taxon>
        <taxon>Desulfovibrionales</taxon>
        <taxon>Desulfovibrionaceae</taxon>
        <taxon>Paucidesulfovibrio</taxon>
    </lineage>
</organism>
<dbReference type="RefSeq" id="WP_078716178.1">
    <property type="nucleotide sequence ID" value="NZ_FUYC01000002.1"/>
</dbReference>
<keyword evidence="1" id="KW-0812">Transmembrane</keyword>
<dbReference type="SUPFAM" id="SSF54523">
    <property type="entry name" value="Pili subunits"/>
    <property type="match status" value="1"/>
</dbReference>
<keyword evidence="3" id="KW-1185">Reference proteome</keyword>
<proteinExistence type="predicted"/>
<dbReference type="AlphaFoldDB" id="A0A1T4WAI9"/>
<evidence type="ECO:0000313" key="3">
    <source>
        <dbReference type="Proteomes" id="UP000190027"/>
    </source>
</evidence>
<accession>A0A1T4WAI9</accession>
<dbReference type="InterPro" id="IPR012902">
    <property type="entry name" value="N_methyl_site"/>
</dbReference>
<dbReference type="Pfam" id="PF07963">
    <property type="entry name" value="N_methyl"/>
    <property type="match status" value="1"/>
</dbReference>
<protein>
    <submittedName>
        <fullName evidence="2">Prepilin-type N-terminal cleavage/methylation domain-containing protein</fullName>
    </submittedName>
</protein>
<dbReference type="STRING" id="1121449.SAMN02745704_00602"/>
<dbReference type="Proteomes" id="UP000190027">
    <property type="component" value="Unassembled WGS sequence"/>
</dbReference>
<feature type="transmembrane region" description="Helical" evidence="1">
    <location>
        <begin position="12"/>
        <end position="37"/>
    </location>
</feature>
<sequence length="139" mass="15007">MPGGRRRDGQSGFTLIEVIVVLVILGVLSGVIAPNYFSMVQESDTAMARGAASEGLGRLYSAVGLYYVHEKSRPTGLSQLRGDAYLGTDESDQLDLGEYRLSFSQTNGGESVRIAVEALTDQGGYRDTGVVLIQEWPME</sequence>
<gene>
    <name evidence="2" type="ORF">SAMN02745704_00602</name>
</gene>
<reference evidence="2 3" key="1">
    <citation type="submission" date="2017-02" db="EMBL/GenBank/DDBJ databases">
        <authorList>
            <person name="Peterson S.W."/>
        </authorList>
    </citation>
    <scope>NUCLEOTIDE SEQUENCE [LARGE SCALE GENOMIC DNA]</scope>
    <source>
        <strain evidence="2 3">DSM 16080</strain>
    </source>
</reference>
<keyword evidence="1" id="KW-1133">Transmembrane helix</keyword>
<dbReference type="Gene3D" id="3.30.700.10">
    <property type="entry name" value="Glycoprotein, Type 4 Pilin"/>
    <property type="match status" value="1"/>
</dbReference>
<evidence type="ECO:0000256" key="1">
    <source>
        <dbReference type="SAM" id="Phobius"/>
    </source>
</evidence>
<evidence type="ECO:0000313" key="2">
    <source>
        <dbReference type="EMBL" id="SKA74139.1"/>
    </source>
</evidence>